<accession>A0A1Y6HF61</accession>
<evidence type="ECO:0000313" key="5">
    <source>
        <dbReference type="Proteomes" id="UP000195953"/>
    </source>
</evidence>
<reference evidence="3 5" key="2">
    <citation type="submission" date="2017-05" db="EMBL/GenBank/DDBJ databases">
        <authorList>
            <person name="Song R."/>
            <person name="Chenine A.L."/>
            <person name="Ruprecht R.M."/>
        </authorList>
    </citation>
    <scope>NUCLEOTIDE SEQUENCE [LARGE SCALE GENOMIC DNA]</scope>
    <source>
        <strain evidence="3">PD5205</strain>
    </source>
</reference>
<name>A0A1Y6HF61_9XANT</name>
<evidence type="ECO:0000313" key="2">
    <source>
        <dbReference type="EMBL" id="SMR00734.1"/>
    </source>
</evidence>
<protein>
    <submittedName>
        <fullName evidence="3">Uncharacterized protein</fullName>
    </submittedName>
</protein>
<keyword evidence="4" id="KW-1185">Reference proteome</keyword>
<proteinExistence type="predicted"/>
<feature type="region of interest" description="Disordered" evidence="1">
    <location>
        <begin position="22"/>
        <end position="61"/>
    </location>
</feature>
<reference evidence="2 4" key="1">
    <citation type="submission" date="2017-05" db="EMBL/GenBank/DDBJ databases">
        <authorList>
            <person name="Blom J."/>
        </authorList>
    </citation>
    <scope>NUCLEOTIDE SEQUENCE [LARGE SCALE GENOMIC DNA]</scope>
    <source>
        <strain evidence="2">PD885</strain>
    </source>
</reference>
<evidence type="ECO:0000313" key="4">
    <source>
        <dbReference type="Proteomes" id="UP000195877"/>
    </source>
</evidence>
<sequence>MGGSSGSASAMRCAVAQACSAASNSGSYGGGPCGSPGPCGLSNARPSGPGPPGPGATSSRTIRRMRRQRHALARQASIEGRPIQSSIGRGGVRPGSGRWWQGNTLFLRTAPQRSQSACTRQRWRRTAMSVWWRWCIVRRAAQAGAASQAQRCKQCGGNSKCRSCLDHRRSPWMDGARAYKACTCRVRAGPRVRESLACGCAAHLPLHANRWHALIATLQLLRSGR</sequence>
<dbReference type="AlphaFoldDB" id="A0A1Y6HF61"/>
<dbReference type="EMBL" id="LT853882">
    <property type="protein sequence ID" value="SMR00734.1"/>
    <property type="molecule type" value="Genomic_DNA"/>
</dbReference>
<evidence type="ECO:0000313" key="3">
    <source>
        <dbReference type="EMBL" id="SMR01816.1"/>
    </source>
</evidence>
<evidence type="ECO:0000256" key="1">
    <source>
        <dbReference type="SAM" id="MobiDB-lite"/>
    </source>
</evidence>
<dbReference type="Proteomes" id="UP000195953">
    <property type="component" value="Chromosome 1"/>
</dbReference>
<dbReference type="EMBL" id="LT853885">
    <property type="protein sequence ID" value="SMR01816.1"/>
    <property type="molecule type" value="Genomic_DNA"/>
</dbReference>
<gene>
    <name evidence="3" type="ORF">PD5205_00496</name>
    <name evidence="2" type="ORF">PD885_03513</name>
</gene>
<dbReference type="Proteomes" id="UP000195877">
    <property type="component" value="Chromosome 1"/>
</dbReference>
<organism evidence="3 5">
    <name type="scientific">Xanthomonas fragariae</name>
    <dbReference type="NCBI Taxonomy" id="48664"/>
    <lineage>
        <taxon>Bacteria</taxon>
        <taxon>Pseudomonadati</taxon>
        <taxon>Pseudomonadota</taxon>
        <taxon>Gammaproteobacteria</taxon>
        <taxon>Lysobacterales</taxon>
        <taxon>Lysobacteraceae</taxon>
        <taxon>Xanthomonas</taxon>
    </lineage>
</organism>